<dbReference type="Proteomes" id="UP000199109">
    <property type="component" value="Unassembled WGS sequence"/>
</dbReference>
<proteinExistence type="predicted"/>
<evidence type="ECO:0000313" key="1">
    <source>
        <dbReference type="EMBL" id="SDE07504.1"/>
    </source>
</evidence>
<name>A0A1G6ZXU7_9FLAO</name>
<organism evidence="1 2">
    <name type="scientific">Pricia antarctica</name>
    <dbReference type="NCBI Taxonomy" id="641691"/>
    <lineage>
        <taxon>Bacteria</taxon>
        <taxon>Pseudomonadati</taxon>
        <taxon>Bacteroidota</taxon>
        <taxon>Flavobacteriia</taxon>
        <taxon>Flavobacteriales</taxon>
        <taxon>Flavobacteriaceae</taxon>
        <taxon>Pricia</taxon>
    </lineage>
</organism>
<reference evidence="1 2" key="1">
    <citation type="submission" date="2016-10" db="EMBL/GenBank/DDBJ databases">
        <authorList>
            <person name="de Groot N.N."/>
        </authorList>
    </citation>
    <scope>NUCLEOTIDE SEQUENCE [LARGE SCALE GENOMIC DNA]</scope>
    <source>
        <strain evidence="1 2">DSM 23421</strain>
    </source>
</reference>
<dbReference type="AlphaFoldDB" id="A0A1G6ZXU7"/>
<dbReference type="EMBL" id="FNAO01000003">
    <property type="protein sequence ID" value="SDE07504.1"/>
    <property type="molecule type" value="Genomic_DNA"/>
</dbReference>
<evidence type="ECO:0000313" key="2">
    <source>
        <dbReference type="Proteomes" id="UP000199109"/>
    </source>
</evidence>
<keyword evidence="2" id="KW-1185">Reference proteome</keyword>
<protein>
    <submittedName>
        <fullName evidence="1">Uncharacterized protein</fullName>
    </submittedName>
</protein>
<accession>A0A1G6ZXU7</accession>
<gene>
    <name evidence="1" type="ORF">SAMN05421636_103152</name>
</gene>
<sequence>MAVDEVSGVVVYKVEFQVQTQISTSNIKHEFIEQRKI</sequence>